<evidence type="ECO:0000313" key="3">
    <source>
        <dbReference type="Proteomes" id="UP001524569"/>
    </source>
</evidence>
<organism evidence="2 3">
    <name type="scientific">Methylomonas aurea</name>
    <dbReference type="NCBI Taxonomy" id="2952224"/>
    <lineage>
        <taxon>Bacteria</taxon>
        <taxon>Pseudomonadati</taxon>
        <taxon>Pseudomonadota</taxon>
        <taxon>Gammaproteobacteria</taxon>
        <taxon>Methylococcales</taxon>
        <taxon>Methylococcaceae</taxon>
        <taxon>Methylomonas</taxon>
    </lineage>
</organism>
<feature type="coiled-coil region" evidence="1">
    <location>
        <begin position="36"/>
        <end position="63"/>
    </location>
</feature>
<name>A0ABT1UIX2_9GAMM</name>
<proteinExistence type="predicted"/>
<protein>
    <submittedName>
        <fullName evidence="2">Uncharacterized protein</fullName>
    </submittedName>
</protein>
<gene>
    <name evidence="2" type="ORF">NP603_13800</name>
</gene>
<reference evidence="2 3" key="1">
    <citation type="submission" date="2022-07" db="EMBL/GenBank/DDBJ databases">
        <title>Methylomonas rivi sp. nov., Methylomonas rosea sp. nov., Methylomonas aureus sp. nov. and Methylomonas subterranea sp. nov., four novel methanotrophs isolated from a freshwater creek and the deep terrestrial subsurface.</title>
        <authorList>
            <person name="Abin C."/>
            <person name="Sankaranarayanan K."/>
            <person name="Garner C."/>
            <person name="Sindelar R."/>
            <person name="Kotary K."/>
            <person name="Garner R."/>
            <person name="Barclay S."/>
            <person name="Lawson P."/>
            <person name="Krumholz L."/>
        </authorList>
    </citation>
    <scope>NUCLEOTIDE SEQUENCE [LARGE SCALE GENOMIC DNA]</scope>
    <source>
        <strain evidence="2 3">SURF-1</strain>
    </source>
</reference>
<dbReference type="Proteomes" id="UP001524569">
    <property type="component" value="Unassembled WGS sequence"/>
</dbReference>
<accession>A0ABT1UIX2</accession>
<keyword evidence="3" id="KW-1185">Reference proteome</keyword>
<dbReference type="RefSeq" id="WP_256611482.1">
    <property type="nucleotide sequence ID" value="NZ_JANIBM010000017.1"/>
</dbReference>
<evidence type="ECO:0000313" key="2">
    <source>
        <dbReference type="EMBL" id="MCQ8182191.1"/>
    </source>
</evidence>
<keyword evidence="1" id="KW-0175">Coiled coil</keyword>
<comment type="caution">
    <text evidence="2">The sequence shown here is derived from an EMBL/GenBank/DDBJ whole genome shotgun (WGS) entry which is preliminary data.</text>
</comment>
<evidence type="ECO:0000256" key="1">
    <source>
        <dbReference type="SAM" id="Coils"/>
    </source>
</evidence>
<dbReference type="EMBL" id="JANIBM010000017">
    <property type="protein sequence ID" value="MCQ8182191.1"/>
    <property type="molecule type" value="Genomic_DNA"/>
</dbReference>
<sequence>MSFLMCDLAIKHLAVQQAKATVAKFTRTVGGVNESLAWHRNRVEQLQDDLAFFQDQRAAAEAKAAKCREAYGAAWLALINSGISHRTLMRVLRVVNEA</sequence>